<dbReference type="PaxDb" id="3708-A0A078JFV3"/>
<keyword evidence="3" id="KW-1185">Reference proteome</keyword>
<evidence type="ECO:0000313" key="2">
    <source>
        <dbReference type="EMBL" id="CDY64596.1"/>
    </source>
</evidence>
<reference evidence="2 3" key="1">
    <citation type="journal article" date="2014" name="Science">
        <title>Plant genetics. Early allopolyploid evolution in the post-Neolithic Brassica napus oilseed genome.</title>
        <authorList>
            <person name="Chalhoub B."/>
            <person name="Denoeud F."/>
            <person name="Liu S."/>
            <person name="Parkin I.A."/>
            <person name="Tang H."/>
            <person name="Wang X."/>
            <person name="Chiquet J."/>
            <person name="Belcram H."/>
            <person name="Tong C."/>
            <person name="Samans B."/>
            <person name="Correa M."/>
            <person name="Da Silva C."/>
            <person name="Just J."/>
            <person name="Falentin C."/>
            <person name="Koh C.S."/>
            <person name="Le Clainche I."/>
            <person name="Bernard M."/>
            <person name="Bento P."/>
            <person name="Noel B."/>
            <person name="Labadie K."/>
            <person name="Alberti A."/>
            <person name="Charles M."/>
            <person name="Arnaud D."/>
            <person name="Guo H."/>
            <person name="Daviaud C."/>
            <person name="Alamery S."/>
            <person name="Jabbari K."/>
            <person name="Zhao M."/>
            <person name="Edger P.P."/>
            <person name="Chelaifa H."/>
            <person name="Tack D."/>
            <person name="Lassalle G."/>
            <person name="Mestiri I."/>
            <person name="Schnel N."/>
            <person name="Le Paslier M.C."/>
            <person name="Fan G."/>
            <person name="Renault V."/>
            <person name="Bayer P.E."/>
            <person name="Golicz A.A."/>
            <person name="Manoli S."/>
            <person name="Lee T.H."/>
            <person name="Thi V.H."/>
            <person name="Chalabi S."/>
            <person name="Hu Q."/>
            <person name="Fan C."/>
            <person name="Tollenaere R."/>
            <person name="Lu Y."/>
            <person name="Battail C."/>
            <person name="Shen J."/>
            <person name="Sidebottom C.H."/>
            <person name="Wang X."/>
            <person name="Canaguier A."/>
            <person name="Chauveau A."/>
            <person name="Berard A."/>
            <person name="Deniot G."/>
            <person name="Guan M."/>
            <person name="Liu Z."/>
            <person name="Sun F."/>
            <person name="Lim Y.P."/>
            <person name="Lyons E."/>
            <person name="Town C.D."/>
            <person name="Bancroft I."/>
            <person name="Wang X."/>
            <person name="Meng J."/>
            <person name="Ma J."/>
            <person name="Pires J.C."/>
            <person name="King G.J."/>
            <person name="Brunel D."/>
            <person name="Delourme R."/>
            <person name="Renard M."/>
            <person name="Aury J.M."/>
            <person name="Adams K.L."/>
            <person name="Batley J."/>
            <person name="Snowdon R.J."/>
            <person name="Tost J."/>
            <person name="Edwards D."/>
            <person name="Zhou Y."/>
            <person name="Hua W."/>
            <person name="Sharpe A.G."/>
            <person name="Paterson A.H."/>
            <person name="Guan C."/>
            <person name="Wincker P."/>
        </authorList>
    </citation>
    <scope>NUCLEOTIDE SEQUENCE [LARGE SCALE GENOMIC DNA]</scope>
    <source>
        <strain evidence="3">cv. Darmor-bzh</strain>
    </source>
</reference>
<feature type="compositionally biased region" description="Low complexity" evidence="1">
    <location>
        <begin position="19"/>
        <end position="36"/>
    </location>
</feature>
<sequence length="42" mass="4658">MTRSHLCLLSALSLRISRNFPSSSSSSYSPTKSPARFLISRD</sequence>
<dbReference type="EMBL" id="LK034493">
    <property type="protein sequence ID" value="CDY64596.1"/>
    <property type="molecule type" value="Genomic_DNA"/>
</dbReference>
<evidence type="ECO:0000256" key="1">
    <source>
        <dbReference type="SAM" id="MobiDB-lite"/>
    </source>
</evidence>
<proteinExistence type="predicted"/>
<organism evidence="2 3">
    <name type="scientific">Brassica napus</name>
    <name type="common">Rape</name>
    <dbReference type="NCBI Taxonomy" id="3708"/>
    <lineage>
        <taxon>Eukaryota</taxon>
        <taxon>Viridiplantae</taxon>
        <taxon>Streptophyta</taxon>
        <taxon>Embryophyta</taxon>
        <taxon>Tracheophyta</taxon>
        <taxon>Spermatophyta</taxon>
        <taxon>Magnoliopsida</taxon>
        <taxon>eudicotyledons</taxon>
        <taxon>Gunneridae</taxon>
        <taxon>Pentapetalae</taxon>
        <taxon>rosids</taxon>
        <taxon>malvids</taxon>
        <taxon>Brassicales</taxon>
        <taxon>Brassicaceae</taxon>
        <taxon>Brassiceae</taxon>
        <taxon>Brassica</taxon>
    </lineage>
</organism>
<accession>A0A078JFV3</accession>
<dbReference type="Gramene" id="CDY64596">
    <property type="protein sequence ID" value="CDY64596"/>
    <property type="gene ID" value="GSBRNA2T00042397001"/>
</dbReference>
<dbReference type="AlphaFoldDB" id="A0A078JFV3"/>
<gene>
    <name evidence="2" type="primary">BnaCnng44280D</name>
    <name evidence="2" type="ORF">GSBRNA2T00042397001</name>
</gene>
<name>A0A078JFV3_BRANA</name>
<feature type="region of interest" description="Disordered" evidence="1">
    <location>
        <begin position="19"/>
        <end position="42"/>
    </location>
</feature>
<dbReference type="Proteomes" id="UP000028999">
    <property type="component" value="Unassembled WGS sequence"/>
</dbReference>
<protein>
    <submittedName>
        <fullName evidence="2">BnaCnng44280D protein</fullName>
    </submittedName>
</protein>
<evidence type="ECO:0000313" key="3">
    <source>
        <dbReference type="Proteomes" id="UP000028999"/>
    </source>
</evidence>